<comment type="similarity">
    <text evidence="2">Belongs to the major facilitator superfamily. Sugar transporter (TC 2.A.1.1) family.</text>
</comment>
<dbReference type="AlphaFoldDB" id="A0A1Y2LY51"/>
<sequence length="742" mass="82556">MASKVIQIADTPNVGPREPLKGVKESHIRKFYERNGLPIEVGSFVRGVLAFRHQTQILGELEDTPANVDIDMRIGDHQYTKHETEVIRKAWTRNRFETFKNLARLHRLLIVACIYAAMTQGWDQASMAGAAIEVMKDLGRPTSTGPSSVPTRRADETDFSIDLDYNTWLLGITVGVPFFAGAVLGLIVTDPVTSIMGFGRRGAICVAGVFSFLSVIGSASVNKWEHLLGFRILLGAGMAGKASIVPILLSETSPKNIRGMLLVFWQLFVAFGLAAGSVANLSVYSLDTRSSWRYMFISAFIPALLLLSLILFSPESPRWLLKESGARSHSEPGDVSRVADDAPRVALVQEAFKSLIDLRGEPNSILAAGELYLLHWRLVDEQHRLERALSGESSSQDVSDSETLPDEAFFKVVGHIGWWPRMKLMFLHIGFVRRAHLAAFAVMVSQQLCGINLVAFLADTFFRYSIFHHNHETSTAQNVQLLGFSLGLMLLNFLATIPALFIMDRSNGRRRALNWSFPCMAISLLASALLLTSAGDMDHQPSVANIVGHYIFLAMFILAYSIGEGPAAFVISAEVFPLVNRELGMSFAVFWNFMGAGLLAVASPWLLKELDQFGVLLLFAGLNMVAWFLCFWLVPPTGKEDLEDVYRSLEVPLDFMLVYLVKVMVWNTVTTVDFCLRLLIIPWRGFAPWSVCAKRYGLQVKDPVEENADRLRKEKDDTNNSSDLHDLDIPLENLQTGRLGRP</sequence>
<dbReference type="InterPro" id="IPR020846">
    <property type="entry name" value="MFS_dom"/>
</dbReference>
<dbReference type="GO" id="GO:0015791">
    <property type="term" value="P:polyol transmembrane transport"/>
    <property type="evidence" value="ECO:0007669"/>
    <property type="project" value="UniProtKB-ARBA"/>
</dbReference>
<dbReference type="PANTHER" id="PTHR48020">
    <property type="entry name" value="PROTON MYO-INOSITOL COTRANSPORTER"/>
    <property type="match status" value="1"/>
</dbReference>
<evidence type="ECO:0000313" key="10">
    <source>
        <dbReference type="Proteomes" id="UP000193240"/>
    </source>
</evidence>
<evidence type="ECO:0000256" key="7">
    <source>
        <dbReference type="SAM" id="Phobius"/>
    </source>
</evidence>
<dbReference type="GO" id="GO:0015798">
    <property type="term" value="P:myo-inositol transport"/>
    <property type="evidence" value="ECO:0007669"/>
    <property type="project" value="UniProtKB-ARBA"/>
</dbReference>
<accession>A0A1Y2LY51</accession>
<keyword evidence="10" id="KW-1185">Reference proteome</keyword>
<organism evidence="9 10">
    <name type="scientific">Epicoccum nigrum</name>
    <name type="common">Soil fungus</name>
    <name type="synonym">Epicoccum purpurascens</name>
    <dbReference type="NCBI Taxonomy" id="105696"/>
    <lineage>
        <taxon>Eukaryota</taxon>
        <taxon>Fungi</taxon>
        <taxon>Dikarya</taxon>
        <taxon>Ascomycota</taxon>
        <taxon>Pezizomycotina</taxon>
        <taxon>Dothideomycetes</taxon>
        <taxon>Pleosporomycetidae</taxon>
        <taxon>Pleosporales</taxon>
        <taxon>Pleosporineae</taxon>
        <taxon>Didymellaceae</taxon>
        <taxon>Epicoccum</taxon>
    </lineage>
</organism>
<dbReference type="GO" id="GO:0022857">
    <property type="term" value="F:transmembrane transporter activity"/>
    <property type="evidence" value="ECO:0007669"/>
    <property type="project" value="InterPro"/>
</dbReference>
<evidence type="ECO:0000256" key="2">
    <source>
        <dbReference type="ARBA" id="ARBA00010992"/>
    </source>
</evidence>
<comment type="subcellular location">
    <subcellularLocation>
        <location evidence="1">Membrane</location>
        <topology evidence="1">Multi-pass membrane protein</topology>
    </subcellularLocation>
</comment>
<feature type="transmembrane region" description="Helical" evidence="7">
    <location>
        <begin position="168"/>
        <end position="189"/>
    </location>
</feature>
<feature type="transmembrane region" description="Helical" evidence="7">
    <location>
        <begin position="613"/>
        <end position="634"/>
    </location>
</feature>
<dbReference type="Pfam" id="PF00083">
    <property type="entry name" value="Sugar_tr"/>
    <property type="match status" value="2"/>
</dbReference>
<evidence type="ECO:0000259" key="8">
    <source>
        <dbReference type="PROSITE" id="PS50850"/>
    </source>
</evidence>
<feature type="transmembrane region" description="Helical" evidence="7">
    <location>
        <begin position="201"/>
        <end position="221"/>
    </location>
</feature>
<feature type="transmembrane region" description="Helical" evidence="7">
    <location>
        <begin position="583"/>
        <end position="607"/>
    </location>
</feature>
<dbReference type="InParanoid" id="A0A1Y2LY51"/>
<proteinExistence type="inferred from homology"/>
<evidence type="ECO:0000256" key="5">
    <source>
        <dbReference type="ARBA" id="ARBA00022989"/>
    </source>
</evidence>
<feature type="transmembrane region" description="Helical" evidence="7">
    <location>
        <begin position="547"/>
        <end position="571"/>
    </location>
</feature>
<evidence type="ECO:0000256" key="4">
    <source>
        <dbReference type="ARBA" id="ARBA00022692"/>
    </source>
</evidence>
<protein>
    <recommendedName>
        <fullName evidence="8">Major facilitator superfamily (MFS) profile domain-containing protein</fullName>
    </recommendedName>
</protein>
<dbReference type="EMBL" id="KZ107845">
    <property type="protein sequence ID" value="OSS48592.1"/>
    <property type="molecule type" value="Genomic_DNA"/>
</dbReference>
<feature type="transmembrane region" description="Helical" evidence="7">
    <location>
        <begin position="292"/>
        <end position="312"/>
    </location>
</feature>
<name>A0A1Y2LY51_EPING</name>
<dbReference type="PROSITE" id="PS50850">
    <property type="entry name" value="MFS"/>
    <property type="match status" value="1"/>
</dbReference>
<evidence type="ECO:0000313" key="9">
    <source>
        <dbReference type="EMBL" id="OSS48592.1"/>
    </source>
</evidence>
<keyword evidence="4 7" id="KW-0812">Transmembrane</keyword>
<dbReference type="GO" id="GO:0016020">
    <property type="term" value="C:membrane"/>
    <property type="evidence" value="ECO:0007669"/>
    <property type="project" value="UniProtKB-SubCell"/>
</dbReference>
<dbReference type="SUPFAM" id="SSF103473">
    <property type="entry name" value="MFS general substrate transporter"/>
    <property type="match status" value="1"/>
</dbReference>
<dbReference type="InterPro" id="IPR050814">
    <property type="entry name" value="Myo-inositol_Transporter"/>
</dbReference>
<dbReference type="InterPro" id="IPR036259">
    <property type="entry name" value="MFS_trans_sf"/>
</dbReference>
<feature type="transmembrane region" description="Helical" evidence="7">
    <location>
        <begin position="435"/>
        <end position="458"/>
    </location>
</feature>
<dbReference type="PANTHER" id="PTHR48020:SF4">
    <property type="entry name" value="SYMPORT, PUTATIVE (AFU_ORTHOLOGUE AFUA_3G11790)-RELATED"/>
    <property type="match status" value="1"/>
</dbReference>
<evidence type="ECO:0000256" key="6">
    <source>
        <dbReference type="ARBA" id="ARBA00023136"/>
    </source>
</evidence>
<evidence type="ECO:0000256" key="1">
    <source>
        <dbReference type="ARBA" id="ARBA00004141"/>
    </source>
</evidence>
<feature type="transmembrane region" description="Helical" evidence="7">
    <location>
        <begin position="478"/>
        <end position="503"/>
    </location>
</feature>
<feature type="transmembrane region" description="Helical" evidence="7">
    <location>
        <begin position="515"/>
        <end position="535"/>
    </location>
</feature>
<dbReference type="PRINTS" id="PR00171">
    <property type="entry name" value="SUGRTRNSPORT"/>
</dbReference>
<feature type="transmembrane region" description="Helical" evidence="7">
    <location>
        <begin position="227"/>
        <end position="249"/>
    </location>
</feature>
<keyword evidence="3" id="KW-0813">Transport</keyword>
<gene>
    <name evidence="9" type="ORF">B5807_06930</name>
</gene>
<dbReference type="InterPro" id="IPR005828">
    <property type="entry name" value="MFS_sugar_transport-like"/>
</dbReference>
<dbReference type="InterPro" id="IPR003663">
    <property type="entry name" value="Sugar/inositol_transpt"/>
</dbReference>
<dbReference type="OMA" id="SWRYMFI"/>
<keyword evidence="5 7" id="KW-1133">Transmembrane helix</keyword>
<feature type="transmembrane region" description="Helical" evidence="7">
    <location>
        <begin position="261"/>
        <end position="286"/>
    </location>
</feature>
<reference evidence="9 10" key="1">
    <citation type="journal article" date="2017" name="Genome Announc.">
        <title>Genome sequence of the saprophytic ascomycete Epicoccum nigrum ICMP 19927 strain isolated from New Zealand.</title>
        <authorList>
            <person name="Fokin M."/>
            <person name="Fleetwood D."/>
            <person name="Weir B.S."/>
            <person name="Villas-Boas S.G."/>
        </authorList>
    </citation>
    <scope>NUCLEOTIDE SEQUENCE [LARGE SCALE GENOMIC DNA]</scope>
    <source>
        <strain evidence="9 10">ICMP 19927</strain>
    </source>
</reference>
<dbReference type="Gene3D" id="1.20.1250.20">
    <property type="entry name" value="MFS general substrate transporter like domains"/>
    <property type="match status" value="1"/>
</dbReference>
<keyword evidence="6 7" id="KW-0472">Membrane</keyword>
<dbReference type="Proteomes" id="UP000193240">
    <property type="component" value="Unassembled WGS sequence"/>
</dbReference>
<evidence type="ECO:0000256" key="3">
    <source>
        <dbReference type="ARBA" id="ARBA00022448"/>
    </source>
</evidence>
<feature type="domain" description="Major facilitator superfamily (MFS) profile" evidence="8">
    <location>
        <begin position="109"/>
        <end position="638"/>
    </location>
</feature>
<feature type="transmembrane region" description="Helical" evidence="7">
    <location>
        <begin position="105"/>
        <end position="122"/>
    </location>
</feature>